<reference evidence="3 4" key="1">
    <citation type="submission" date="2020-04" db="EMBL/GenBank/DDBJ databases">
        <title>Flammeovirga sp. SR4, a novel species isolated from seawater.</title>
        <authorList>
            <person name="Wang X."/>
        </authorList>
    </citation>
    <scope>NUCLEOTIDE SEQUENCE [LARGE SCALE GENOMIC DNA]</scope>
    <source>
        <strain evidence="3 4">SR4</strain>
    </source>
</reference>
<comment type="caution">
    <text evidence="3">The sequence shown here is derived from an EMBL/GenBank/DDBJ whole genome shotgun (WGS) entry which is preliminary data.</text>
</comment>
<proteinExistence type="predicted"/>
<evidence type="ECO:0000313" key="4">
    <source>
        <dbReference type="Proteomes" id="UP000585050"/>
    </source>
</evidence>
<keyword evidence="4" id="KW-1185">Reference proteome</keyword>
<organism evidence="3 4">
    <name type="scientific">Flammeovirga agarivorans</name>
    <dbReference type="NCBI Taxonomy" id="2726742"/>
    <lineage>
        <taxon>Bacteria</taxon>
        <taxon>Pseudomonadati</taxon>
        <taxon>Bacteroidota</taxon>
        <taxon>Cytophagia</taxon>
        <taxon>Cytophagales</taxon>
        <taxon>Flammeovirgaceae</taxon>
        <taxon>Flammeovirga</taxon>
    </lineage>
</organism>
<evidence type="ECO:0000256" key="1">
    <source>
        <dbReference type="SAM" id="Coils"/>
    </source>
</evidence>
<keyword evidence="2" id="KW-0812">Transmembrane</keyword>
<dbReference type="Proteomes" id="UP000585050">
    <property type="component" value="Unassembled WGS sequence"/>
</dbReference>
<dbReference type="AlphaFoldDB" id="A0A7X8SH11"/>
<dbReference type="RefSeq" id="WP_168880744.1">
    <property type="nucleotide sequence ID" value="NZ_JABAIL010000001.1"/>
</dbReference>
<name>A0A7X8SH11_9BACT</name>
<sequence>MEENRDYTAYIDAYLEGKLSGDELKEFENQLKENVDFALEVKAHQILINTVQQRSIEEKLKAFEASFIPDKTSLIDAYLGKELTEELLELVENKIRDDEQFKDEIEAQKLLIEQVKRDFLKGKLKTFEDSLSEEKEEKTSPVFKVERPQEEKSKEVKFYTSRTFAAAASICVILLAAIFMLKDYGDKPTNTIVSTYTIKVENINEGLGFADDGESEVEVEVIKNKELEGYYEFENKTLKIYSSEKISNIKLEFDATSDPSFLLKLDGKKYLIDYTSKPTQLN</sequence>
<feature type="coiled-coil region" evidence="1">
    <location>
        <begin position="88"/>
        <end position="137"/>
    </location>
</feature>
<keyword evidence="2" id="KW-0472">Membrane</keyword>
<keyword evidence="2" id="KW-1133">Transmembrane helix</keyword>
<keyword evidence="1" id="KW-0175">Coiled coil</keyword>
<evidence type="ECO:0000313" key="3">
    <source>
        <dbReference type="EMBL" id="NLR90066.1"/>
    </source>
</evidence>
<dbReference type="EMBL" id="JABAIL010000001">
    <property type="protein sequence ID" value="NLR90066.1"/>
    <property type="molecule type" value="Genomic_DNA"/>
</dbReference>
<accession>A0A7X8SH11</accession>
<feature type="transmembrane region" description="Helical" evidence="2">
    <location>
        <begin position="163"/>
        <end position="181"/>
    </location>
</feature>
<protein>
    <submittedName>
        <fullName evidence="3">Uncharacterized protein</fullName>
    </submittedName>
</protein>
<gene>
    <name evidence="3" type="ORF">HGP29_02565</name>
</gene>
<evidence type="ECO:0000256" key="2">
    <source>
        <dbReference type="SAM" id="Phobius"/>
    </source>
</evidence>